<comment type="caution">
    <text evidence="2">The sequence shown here is derived from an EMBL/GenBank/DDBJ whole genome shotgun (WGS) entry which is preliminary data.</text>
</comment>
<evidence type="ECO:0000313" key="2">
    <source>
        <dbReference type="EMBL" id="KAK8891567.1"/>
    </source>
</evidence>
<evidence type="ECO:0000313" key="3">
    <source>
        <dbReference type="Proteomes" id="UP001470230"/>
    </source>
</evidence>
<reference evidence="2 3" key="1">
    <citation type="submission" date="2024-04" db="EMBL/GenBank/DDBJ databases">
        <title>Tritrichomonas musculus Genome.</title>
        <authorList>
            <person name="Alves-Ferreira E."/>
            <person name="Grigg M."/>
            <person name="Lorenzi H."/>
            <person name="Galac M."/>
        </authorList>
    </citation>
    <scope>NUCLEOTIDE SEQUENCE [LARGE SCALE GENOMIC DNA]</scope>
    <source>
        <strain evidence="2 3">EAF2021</strain>
    </source>
</reference>
<dbReference type="EMBL" id="JAPFFF010000004">
    <property type="protein sequence ID" value="KAK8891567.1"/>
    <property type="molecule type" value="Genomic_DNA"/>
</dbReference>
<organism evidence="2 3">
    <name type="scientific">Tritrichomonas musculus</name>
    <dbReference type="NCBI Taxonomy" id="1915356"/>
    <lineage>
        <taxon>Eukaryota</taxon>
        <taxon>Metamonada</taxon>
        <taxon>Parabasalia</taxon>
        <taxon>Tritrichomonadida</taxon>
        <taxon>Tritrichomonadidae</taxon>
        <taxon>Tritrichomonas</taxon>
    </lineage>
</organism>
<name>A0ABR2KKZ0_9EUKA</name>
<feature type="coiled-coil region" evidence="1">
    <location>
        <begin position="710"/>
        <end position="751"/>
    </location>
</feature>
<protein>
    <submittedName>
        <fullName evidence="2">Uncharacterized protein</fullName>
    </submittedName>
</protein>
<proteinExistence type="predicted"/>
<sequence length="1012" mass="117610">MKSNESCQDLIRRFDELDASYSNSNLILNQPDFNSDLDNSNVFINKFNDLFNSNCSNLDETFDFLTKQKMQTSPIKDLNQIKNNEISLKFEIKNQTLKAENDELRLEIERVRSKFSAYQKKIDRYEKALFKFHRKYSDQIIEKETLSAEIVKLKSMIDSLQNCPPKTIQNREFDIESAFEKITQIIKSSMNYNEQYHQQRDSLIQIVQKQNIMIDKYEKIIQDNKGDNINSSMTTTKVNISNLSNDPISDDIDALYTVLGAVTKLATNANDASLKNDISVISENSSISVQERIIEIFRFTLGKVTPQKQNSTSINKNHQYATSNENNSLDDMKQRSLRILSVMDEELSFLQQLARSTEMQSIIFPNEGKLNISFKEQLIEHCSKLSQFIEQTLPRVSLSSEIDKLPSLNIFKNILDPSDITDKVSQIYDDIAKTEEGREIFQLFVSEVVVASILRRYAVDCKIRLDSTRRKMNEMQEAVDNSDSLAQEIKYYQEREVKMRKMLDSMFDTNPKTDFLTVFEAVLKFFRNQNENLPIISDLKTALAQTDREHSREIREIKKKCKRDIISIEKKNSSLQKQIDVLKSEKAEYQSQLDELQKKLNVTENQVKDAEKFYSRENNQIVLNLKKQNEDLQSKIQILNDQINEKDNKIIEESNNLSTLKNEILRYKKKNADLEQIAKESMNMVSVKTNQLKSSYEKTIQSLSNKIESCNILQKEVKNLTSKNNSLLNSNEQLKIENKTLSIQLQTNEDKWKNDMSSLSTQLSAQLSSATNEFSTKILQIETQIESFAKKIGYSINLKVKSNKAKDNSNKDENYFSDVFNNLASKIQKDLKFHSIYSSFYNAVMVKFKSLIDVKTPEIAINSIQSLIESNKNLQEQITQMQTKMQQDEINYQRMRQYDNENTEKLIELKRWEIWARRQFKTISGNNDNQESNVHYDHIRAMIEEEIWSSSGNNHASNSYSNYSITTNSNKNSVVNNNIDNDEFVLKRKSPQNNQYNLIRPRTLLRGVPPSE</sequence>
<keyword evidence="3" id="KW-1185">Reference proteome</keyword>
<evidence type="ECO:0000256" key="1">
    <source>
        <dbReference type="SAM" id="Coils"/>
    </source>
</evidence>
<feature type="coiled-coil region" evidence="1">
    <location>
        <begin position="87"/>
        <end position="128"/>
    </location>
</feature>
<dbReference type="Gene3D" id="1.10.287.1490">
    <property type="match status" value="1"/>
</dbReference>
<gene>
    <name evidence="2" type="ORF">M9Y10_028780</name>
</gene>
<dbReference type="Proteomes" id="UP001470230">
    <property type="component" value="Unassembled WGS sequence"/>
</dbReference>
<feature type="coiled-coil region" evidence="1">
    <location>
        <begin position="558"/>
        <end position="677"/>
    </location>
</feature>
<accession>A0ABR2KKZ0</accession>
<keyword evidence="1" id="KW-0175">Coiled coil</keyword>
<feature type="coiled-coil region" evidence="1">
    <location>
        <begin position="864"/>
        <end position="891"/>
    </location>
</feature>